<dbReference type="STRING" id="1121409.SAMN02745124_01685"/>
<accession>A0A1M5VH25</accession>
<dbReference type="AlphaFoldDB" id="A0A1M5VH25"/>
<reference evidence="3 4" key="1">
    <citation type="submission" date="2016-11" db="EMBL/GenBank/DDBJ databases">
        <authorList>
            <person name="Jaros S."/>
            <person name="Januszkiewicz K."/>
            <person name="Wedrychowicz H."/>
        </authorList>
    </citation>
    <scope>NUCLEOTIDE SEQUENCE [LARGE SCALE GENOMIC DNA]</scope>
    <source>
        <strain evidence="3 4">DSM 9705</strain>
    </source>
</reference>
<protein>
    <submittedName>
        <fullName evidence="3">DNA binding domain-containing protein, excisionase family</fullName>
    </submittedName>
</protein>
<dbReference type="EMBL" id="FQXS01000008">
    <property type="protein sequence ID" value="SHH74485.1"/>
    <property type="molecule type" value="Genomic_DNA"/>
</dbReference>
<feature type="domain" description="Helix-turn-helix" evidence="2">
    <location>
        <begin position="7"/>
        <end position="54"/>
    </location>
</feature>
<dbReference type="Pfam" id="PF12728">
    <property type="entry name" value="HTH_17"/>
    <property type="match status" value="1"/>
</dbReference>
<keyword evidence="4" id="KW-1185">Reference proteome</keyword>
<organism evidence="3 4">
    <name type="scientific">Desulfofustis glycolicus DSM 9705</name>
    <dbReference type="NCBI Taxonomy" id="1121409"/>
    <lineage>
        <taxon>Bacteria</taxon>
        <taxon>Pseudomonadati</taxon>
        <taxon>Thermodesulfobacteriota</taxon>
        <taxon>Desulfobulbia</taxon>
        <taxon>Desulfobulbales</taxon>
        <taxon>Desulfocapsaceae</taxon>
        <taxon>Desulfofustis</taxon>
    </lineage>
</organism>
<evidence type="ECO:0000259" key="2">
    <source>
        <dbReference type="Pfam" id="PF12728"/>
    </source>
</evidence>
<evidence type="ECO:0000259" key="1">
    <source>
        <dbReference type="Pfam" id="PF12727"/>
    </source>
</evidence>
<evidence type="ECO:0000313" key="4">
    <source>
        <dbReference type="Proteomes" id="UP000184139"/>
    </source>
</evidence>
<gene>
    <name evidence="3" type="ORF">SAMN02745124_01685</name>
</gene>
<proteinExistence type="predicted"/>
<dbReference type="RefSeq" id="WP_073375114.1">
    <property type="nucleotide sequence ID" value="NZ_FQXS01000008.1"/>
</dbReference>
<dbReference type="Gene3D" id="3.40.190.10">
    <property type="entry name" value="Periplasmic binding protein-like II"/>
    <property type="match status" value="1"/>
</dbReference>
<dbReference type="OrthoDB" id="9804758at2"/>
<dbReference type="InterPro" id="IPR024370">
    <property type="entry name" value="PBP_domain"/>
</dbReference>
<dbReference type="PANTHER" id="PTHR38431">
    <property type="entry name" value="BLL2305 PROTEIN"/>
    <property type="match status" value="1"/>
</dbReference>
<dbReference type="PANTHER" id="PTHR38431:SF1">
    <property type="entry name" value="BLL2305 PROTEIN"/>
    <property type="match status" value="1"/>
</dbReference>
<dbReference type="Pfam" id="PF12727">
    <property type="entry name" value="PBP_like"/>
    <property type="match status" value="1"/>
</dbReference>
<dbReference type="InterPro" id="IPR041657">
    <property type="entry name" value="HTH_17"/>
</dbReference>
<feature type="domain" description="PBP" evidence="1">
    <location>
        <begin position="93"/>
        <end position="279"/>
    </location>
</feature>
<dbReference type="Proteomes" id="UP000184139">
    <property type="component" value="Unassembled WGS sequence"/>
</dbReference>
<dbReference type="InterPro" id="IPR010093">
    <property type="entry name" value="SinI_DNA-bd"/>
</dbReference>
<dbReference type="SUPFAM" id="SSF53850">
    <property type="entry name" value="Periplasmic binding protein-like II"/>
    <property type="match status" value="1"/>
</dbReference>
<dbReference type="NCBIfam" id="TIGR01764">
    <property type="entry name" value="excise"/>
    <property type="match status" value="1"/>
</dbReference>
<dbReference type="GO" id="GO:0003677">
    <property type="term" value="F:DNA binding"/>
    <property type="evidence" value="ECO:0007669"/>
    <property type="project" value="InterPro"/>
</dbReference>
<sequence>MPADKTYLTTKEVAQTLHVNEKAIYALISEKGLPATKVTGKWLFPRHLVEEWLEVSVINQPLAGASVPGMTDDGRLLIGGSDDVLFQRLLGIYQKRYPDSPVFFSNLGSMGGLKALRRRQCHIAVCHLLQDDNEEYNFRFAEREMDRLPVFVNFSKRQQGILVAKGNPKGIASVKDLARPGIRIVNRSLNTGTRLLLDYEISRCDIRADEIDGYRTEVARHLDAGLAVLSGSADAAPAIRPVATMLGLDFLPLRWERFDLLIVRESFFNPIIQRFINLLHDPNFKQSATEFVGYDLSVSGKMVYPDNAQI</sequence>
<name>A0A1M5VH25_9BACT</name>
<evidence type="ECO:0000313" key="3">
    <source>
        <dbReference type="EMBL" id="SHH74485.1"/>
    </source>
</evidence>